<feature type="region of interest" description="Disordered" evidence="1">
    <location>
        <begin position="37"/>
        <end position="73"/>
    </location>
</feature>
<dbReference type="GO" id="GO:0003676">
    <property type="term" value="F:nucleic acid binding"/>
    <property type="evidence" value="ECO:0007669"/>
    <property type="project" value="InterPro"/>
</dbReference>
<feature type="compositionally biased region" description="Polar residues" evidence="1">
    <location>
        <begin position="149"/>
        <end position="158"/>
    </location>
</feature>
<dbReference type="GO" id="GO:0005730">
    <property type="term" value="C:nucleolus"/>
    <property type="evidence" value="ECO:0007669"/>
    <property type="project" value="TreeGrafter"/>
</dbReference>
<dbReference type="WBParaSite" id="MhA1_Contig74.frz3.gene4">
    <property type="protein sequence ID" value="MhA1_Contig74.frz3.gene4"/>
    <property type="gene ID" value="MhA1_Contig74.frz3.gene4"/>
</dbReference>
<dbReference type="Proteomes" id="UP000095281">
    <property type="component" value="Unplaced"/>
</dbReference>
<name>A0A1I8BY35_MELHA</name>
<accession>A0A1I8BY35</accession>
<dbReference type="OMA" id="TTENTCE"/>
<organism evidence="3 4">
    <name type="scientific">Meloidogyne hapla</name>
    <name type="common">Root-knot nematode worm</name>
    <dbReference type="NCBI Taxonomy" id="6305"/>
    <lineage>
        <taxon>Eukaryota</taxon>
        <taxon>Metazoa</taxon>
        <taxon>Ecdysozoa</taxon>
        <taxon>Nematoda</taxon>
        <taxon>Chromadorea</taxon>
        <taxon>Rhabditida</taxon>
        <taxon>Tylenchina</taxon>
        <taxon>Tylenchomorpha</taxon>
        <taxon>Tylenchoidea</taxon>
        <taxon>Meloidogynidae</taxon>
        <taxon>Meloidogyninae</taxon>
        <taxon>Meloidogyne</taxon>
    </lineage>
</organism>
<feature type="compositionally biased region" description="Basic and acidic residues" evidence="1">
    <location>
        <begin position="53"/>
        <end position="63"/>
    </location>
</feature>
<evidence type="ECO:0000313" key="4">
    <source>
        <dbReference type="WBParaSite" id="MhA1_Contig74.frz3.gene4"/>
    </source>
</evidence>
<feature type="compositionally biased region" description="Gly residues" evidence="1">
    <location>
        <begin position="39"/>
        <end position="48"/>
    </location>
</feature>
<keyword evidence="3" id="KW-1185">Reference proteome</keyword>
<sequence>MSLLAEPRRKQRISIDPQNLNWANDEKRFGKKLMKQMGWKGGGLGPEGVGMKDCVKTKSKNDQRGLGASDDNYVPHLDEYAKILADLNKAKKNKVNTTENTCEKIKRKDEEKSENKSKSDCEEENITKTKSKTRKEKSRKRKVEDNDKFNQQVNSLTMDQYFAQKMAKLKRKT</sequence>
<feature type="domain" description="G-patch" evidence="2">
    <location>
        <begin position="26"/>
        <end position="71"/>
    </location>
</feature>
<evidence type="ECO:0000259" key="2">
    <source>
        <dbReference type="PROSITE" id="PS50174"/>
    </source>
</evidence>
<dbReference type="AlphaFoldDB" id="A0A1I8BY35"/>
<feature type="compositionally biased region" description="Basic residues" evidence="1">
    <location>
        <begin position="129"/>
        <end position="141"/>
    </location>
</feature>
<dbReference type="InterPro" id="IPR050656">
    <property type="entry name" value="PINX1"/>
</dbReference>
<dbReference type="PANTHER" id="PTHR23149:SF27">
    <property type="entry name" value="PIN2_TERF1-INTERACTING TELOMERASE INHIBITOR 1"/>
    <property type="match status" value="1"/>
</dbReference>
<evidence type="ECO:0000313" key="3">
    <source>
        <dbReference type="Proteomes" id="UP000095281"/>
    </source>
</evidence>
<reference evidence="4" key="1">
    <citation type="submission" date="2016-11" db="UniProtKB">
        <authorList>
            <consortium name="WormBaseParasite"/>
        </authorList>
    </citation>
    <scope>IDENTIFICATION</scope>
</reference>
<dbReference type="PROSITE" id="PS50174">
    <property type="entry name" value="G_PATCH"/>
    <property type="match status" value="1"/>
</dbReference>
<evidence type="ECO:0000256" key="1">
    <source>
        <dbReference type="SAM" id="MobiDB-lite"/>
    </source>
</evidence>
<feature type="compositionally biased region" description="Basic and acidic residues" evidence="1">
    <location>
        <begin position="101"/>
        <end position="120"/>
    </location>
</feature>
<proteinExistence type="predicted"/>
<dbReference type="Pfam" id="PF01585">
    <property type="entry name" value="G-patch"/>
    <property type="match status" value="1"/>
</dbReference>
<dbReference type="PANTHER" id="PTHR23149">
    <property type="entry name" value="G PATCH DOMAIN CONTAINING PROTEIN"/>
    <property type="match status" value="1"/>
</dbReference>
<protein>
    <submittedName>
        <fullName evidence="4">G-patch domain-containing protein</fullName>
    </submittedName>
</protein>
<dbReference type="InterPro" id="IPR000467">
    <property type="entry name" value="G_patch_dom"/>
</dbReference>
<dbReference type="SMART" id="SM00443">
    <property type="entry name" value="G_patch"/>
    <property type="match status" value="1"/>
</dbReference>
<dbReference type="GO" id="GO:0010521">
    <property type="term" value="F:telomerase inhibitor activity"/>
    <property type="evidence" value="ECO:0007669"/>
    <property type="project" value="TreeGrafter"/>
</dbReference>
<feature type="region of interest" description="Disordered" evidence="1">
    <location>
        <begin position="91"/>
        <end position="159"/>
    </location>
</feature>